<dbReference type="Proteomes" id="UP001432322">
    <property type="component" value="Unassembled WGS sequence"/>
</dbReference>
<dbReference type="AlphaFoldDB" id="A0AAV5V4F9"/>
<evidence type="ECO:0000313" key="2">
    <source>
        <dbReference type="Proteomes" id="UP001432322"/>
    </source>
</evidence>
<organism evidence="1 2">
    <name type="scientific">Pristionchus fissidentatus</name>
    <dbReference type="NCBI Taxonomy" id="1538716"/>
    <lineage>
        <taxon>Eukaryota</taxon>
        <taxon>Metazoa</taxon>
        <taxon>Ecdysozoa</taxon>
        <taxon>Nematoda</taxon>
        <taxon>Chromadorea</taxon>
        <taxon>Rhabditida</taxon>
        <taxon>Rhabditina</taxon>
        <taxon>Diplogasteromorpha</taxon>
        <taxon>Diplogasteroidea</taxon>
        <taxon>Neodiplogasteridae</taxon>
        <taxon>Pristionchus</taxon>
    </lineage>
</organism>
<dbReference type="EMBL" id="BTSY01000002">
    <property type="protein sequence ID" value="GMT13238.1"/>
    <property type="molecule type" value="Genomic_DNA"/>
</dbReference>
<gene>
    <name evidence="1" type="ORF">PFISCL1PPCAC_4534</name>
</gene>
<protein>
    <submittedName>
        <fullName evidence="1">Uncharacterized protein</fullName>
    </submittedName>
</protein>
<accession>A0AAV5V4F9</accession>
<proteinExistence type="predicted"/>
<reference evidence="1" key="1">
    <citation type="submission" date="2023-10" db="EMBL/GenBank/DDBJ databases">
        <title>Genome assembly of Pristionchus species.</title>
        <authorList>
            <person name="Yoshida K."/>
            <person name="Sommer R.J."/>
        </authorList>
    </citation>
    <scope>NUCLEOTIDE SEQUENCE</scope>
    <source>
        <strain evidence="1">RS5133</strain>
    </source>
</reference>
<keyword evidence="2" id="KW-1185">Reference proteome</keyword>
<sequence length="107" mass="12376">MTEDTVGLILVQSRFDVCHRRFVGFRCDFRRVSKHLQLLVGLEDTKLGEDWVESRVVRFEFVEPCKSRGRERVSTVGVLCHQQKNIGGAHRNKYVMDCVGVVEVRLI</sequence>
<evidence type="ECO:0000313" key="1">
    <source>
        <dbReference type="EMBL" id="GMT13238.1"/>
    </source>
</evidence>
<feature type="non-terminal residue" evidence="1">
    <location>
        <position position="107"/>
    </location>
</feature>
<comment type="caution">
    <text evidence="1">The sequence shown here is derived from an EMBL/GenBank/DDBJ whole genome shotgun (WGS) entry which is preliminary data.</text>
</comment>
<name>A0AAV5V4F9_9BILA</name>